<feature type="domain" description="C2H2-type" evidence="12">
    <location>
        <begin position="188"/>
        <end position="215"/>
    </location>
</feature>
<protein>
    <recommendedName>
        <fullName evidence="12">C2H2-type domain-containing protein</fullName>
    </recommendedName>
</protein>
<dbReference type="Proteomes" id="UP000694393">
    <property type="component" value="Unplaced"/>
</dbReference>
<dbReference type="FunFam" id="3.30.160.60:FF:000939">
    <property type="entry name" value="zinc finger protein 8 isoform X1"/>
    <property type="match status" value="1"/>
</dbReference>
<feature type="domain" description="C2H2-type" evidence="12">
    <location>
        <begin position="104"/>
        <end position="131"/>
    </location>
</feature>
<accession>A0A8C8VNC7</accession>
<dbReference type="PANTHER" id="PTHR23226:SF377">
    <property type="entry name" value="ZINC FINGER AND SCAN DOMAIN-CONTAINING PROTEIN 20"/>
    <property type="match status" value="1"/>
</dbReference>
<keyword evidence="6" id="KW-0805">Transcription regulation</keyword>
<dbReference type="GO" id="GO:0000981">
    <property type="term" value="F:DNA-binding transcription factor activity, RNA polymerase II-specific"/>
    <property type="evidence" value="ECO:0007669"/>
    <property type="project" value="TreeGrafter"/>
</dbReference>
<feature type="compositionally biased region" description="Low complexity" evidence="11">
    <location>
        <begin position="18"/>
        <end position="32"/>
    </location>
</feature>
<reference evidence="13" key="2">
    <citation type="submission" date="2025-09" db="UniProtKB">
        <authorList>
            <consortium name="Ensembl"/>
        </authorList>
    </citation>
    <scope>IDENTIFICATION</scope>
</reference>
<keyword evidence="5" id="KW-0862">Zinc</keyword>
<keyword evidence="8" id="KW-0804">Transcription</keyword>
<dbReference type="FunFam" id="3.30.160.60:FF:000358">
    <property type="entry name" value="zinc finger protein 24"/>
    <property type="match status" value="1"/>
</dbReference>
<reference evidence="13" key="1">
    <citation type="submission" date="2025-08" db="UniProtKB">
        <authorList>
            <consortium name="Ensembl"/>
        </authorList>
    </citation>
    <scope>IDENTIFICATION</scope>
</reference>
<evidence type="ECO:0000256" key="2">
    <source>
        <dbReference type="ARBA" id="ARBA00022723"/>
    </source>
</evidence>
<dbReference type="InterPro" id="IPR036236">
    <property type="entry name" value="Znf_C2H2_sf"/>
</dbReference>
<name>A0A8C8VNC7_9SAUR</name>
<dbReference type="Gene3D" id="3.30.160.60">
    <property type="entry name" value="Classic Zinc Finger"/>
    <property type="match status" value="5"/>
</dbReference>
<dbReference type="SMART" id="SM00355">
    <property type="entry name" value="ZnF_C2H2"/>
    <property type="match status" value="5"/>
</dbReference>
<dbReference type="Ensembl" id="ENSPCET00000021030.1">
    <property type="protein sequence ID" value="ENSPCEP00000020336.1"/>
    <property type="gene ID" value="ENSPCEG00000015722.1"/>
</dbReference>
<keyword evidence="14" id="KW-1185">Reference proteome</keyword>
<dbReference type="PANTHER" id="PTHR23226">
    <property type="entry name" value="ZINC FINGER AND SCAN DOMAIN-CONTAINING"/>
    <property type="match status" value="1"/>
</dbReference>
<evidence type="ECO:0000256" key="10">
    <source>
        <dbReference type="PROSITE-ProRule" id="PRU00042"/>
    </source>
</evidence>
<evidence type="ECO:0000256" key="5">
    <source>
        <dbReference type="ARBA" id="ARBA00022833"/>
    </source>
</evidence>
<dbReference type="SUPFAM" id="SSF57667">
    <property type="entry name" value="beta-beta-alpha zinc fingers"/>
    <property type="match status" value="4"/>
</dbReference>
<dbReference type="FunFam" id="3.30.160.60:FF:000180">
    <property type="entry name" value="Zinc finger protein 689"/>
    <property type="match status" value="1"/>
</dbReference>
<comment type="subcellular location">
    <subcellularLocation>
        <location evidence="1">Nucleus</location>
    </subcellularLocation>
</comment>
<organism evidence="13 14">
    <name type="scientific">Pelusios castaneus</name>
    <name type="common">West African mud turtle</name>
    <dbReference type="NCBI Taxonomy" id="367368"/>
    <lineage>
        <taxon>Eukaryota</taxon>
        <taxon>Metazoa</taxon>
        <taxon>Chordata</taxon>
        <taxon>Craniata</taxon>
        <taxon>Vertebrata</taxon>
        <taxon>Euteleostomi</taxon>
        <taxon>Archelosauria</taxon>
        <taxon>Testudinata</taxon>
        <taxon>Testudines</taxon>
        <taxon>Pleurodira</taxon>
        <taxon>Pelomedusidae</taxon>
        <taxon>Pelusios</taxon>
    </lineage>
</organism>
<feature type="domain" description="C2H2-type" evidence="12">
    <location>
        <begin position="160"/>
        <end position="187"/>
    </location>
</feature>
<dbReference type="AlphaFoldDB" id="A0A8C8VNC7"/>
<feature type="domain" description="C2H2-type" evidence="12">
    <location>
        <begin position="132"/>
        <end position="159"/>
    </location>
</feature>
<evidence type="ECO:0000256" key="3">
    <source>
        <dbReference type="ARBA" id="ARBA00022737"/>
    </source>
</evidence>
<evidence type="ECO:0000259" key="12">
    <source>
        <dbReference type="PROSITE" id="PS50157"/>
    </source>
</evidence>
<evidence type="ECO:0000256" key="9">
    <source>
        <dbReference type="ARBA" id="ARBA00023242"/>
    </source>
</evidence>
<feature type="region of interest" description="Disordered" evidence="11">
    <location>
        <begin position="1"/>
        <end position="74"/>
    </location>
</feature>
<dbReference type="GO" id="GO:0008270">
    <property type="term" value="F:zinc ion binding"/>
    <property type="evidence" value="ECO:0007669"/>
    <property type="project" value="UniProtKB-KW"/>
</dbReference>
<keyword evidence="3" id="KW-0677">Repeat</keyword>
<keyword evidence="2" id="KW-0479">Metal-binding</keyword>
<evidence type="ECO:0000256" key="8">
    <source>
        <dbReference type="ARBA" id="ARBA00023163"/>
    </source>
</evidence>
<dbReference type="InterPro" id="IPR013087">
    <property type="entry name" value="Znf_C2H2_type"/>
</dbReference>
<evidence type="ECO:0000256" key="11">
    <source>
        <dbReference type="SAM" id="MobiDB-lite"/>
    </source>
</evidence>
<proteinExistence type="predicted"/>
<dbReference type="GO" id="GO:0005634">
    <property type="term" value="C:nucleus"/>
    <property type="evidence" value="ECO:0007669"/>
    <property type="project" value="UniProtKB-SubCell"/>
</dbReference>
<keyword evidence="4 10" id="KW-0863">Zinc-finger</keyword>
<feature type="domain" description="C2H2-type" evidence="12">
    <location>
        <begin position="215"/>
        <end position="242"/>
    </location>
</feature>
<keyword evidence="9" id="KW-0539">Nucleus</keyword>
<evidence type="ECO:0000256" key="4">
    <source>
        <dbReference type="ARBA" id="ARBA00022771"/>
    </source>
</evidence>
<dbReference type="Pfam" id="PF00096">
    <property type="entry name" value="zf-C2H2"/>
    <property type="match status" value="4"/>
</dbReference>
<evidence type="ECO:0000256" key="7">
    <source>
        <dbReference type="ARBA" id="ARBA00023125"/>
    </source>
</evidence>
<dbReference type="FunFam" id="3.30.160.60:FF:000646">
    <property type="entry name" value="Myeloid zinc finger 1"/>
    <property type="match status" value="1"/>
</dbReference>
<dbReference type="GO" id="GO:0000978">
    <property type="term" value="F:RNA polymerase II cis-regulatory region sequence-specific DNA binding"/>
    <property type="evidence" value="ECO:0007669"/>
    <property type="project" value="TreeGrafter"/>
</dbReference>
<evidence type="ECO:0000313" key="14">
    <source>
        <dbReference type="Proteomes" id="UP000694393"/>
    </source>
</evidence>
<dbReference type="PROSITE" id="PS00028">
    <property type="entry name" value="ZINC_FINGER_C2H2_1"/>
    <property type="match status" value="5"/>
</dbReference>
<dbReference type="PROSITE" id="PS50157">
    <property type="entry name" value="ZINC_FINGER_C2H2_2"/>
    <property type="match status" value="5"/>
</dbReference>
<evidence type="ECO:0000313" key="13">
    <source>
        <dbReference type="Ensembl" id="ENSPCEP00000020336.1"/>
    </source>
</evidence>
<evidence type="ECO:0000256" key="6">
    <source>
        <dbReference type="ARBA" id="ARBA00023015"/>
    </source>
</evidence>
<keyword evidence="7" id="KW-0238">DNA-binding</keyword>
<sequence>MGPEAARVSPGSAGTGASVSRSQQRGRQSQGRPMGTGPHGPLWDESVGDAPSGTGPQSDRTPEKPVPVPERLVRCVGPGTRTVRLAAQGPWEGERPAEDGEKPHGCADCGRSFRTKQTFLSHQRVHTGEKPFACLQCGRSFTRKENLVRHQETHMDKEPHTCAECGKSFLHEGSLLLHRRAHAGARPFSCTHCGKSFNWKTNLTAHLRSHGEQRSVCRECGRTFGDRGDLQRHEQTHAGSGLLTGYGNGETFSEFLQIHEMLISRTHAHKPLGALTKYK</sequence>
<evidence type="ECO:0000256" key="1">
    <source>
        <dbReference type="ARBA" id="ARBA00004123"/>
    </source>
</evidence>